<accession>A0A645DQP5</accession>
<gene>
    <name evidence="1" type="ORF">SDC9_137924</name>
</gene>
<comment type="caution">
    <text evidence="1">The sequence shown here is derived from an EMBL/GenBank/DDBJ whole genome shotgun (WGS) entry which is preliminary data.</text>
</comment>
<evidence type="ECO:0000313" key="1">
    <source>
        <dbReference type="EMBL" id="MPM90802.1"/>
    </source>
</evidence>
<protein>
    <recommendedName>
        <fullName evidence="2">HTH-like domain-containing protein</fullName>
    </recommendedName>
</protein>
<organism evidence="1">
    <name type="scientific">bioreactor metagenome</name>
    <dbReference type="NCBI Taxonomy" id="1076179"/>
    <lineage>
        <taxon>unclassified sequences</taxon>
        <taxon>metagenomes</taxon>
        <taxon>ecological metagenomes</taxon>
    </lineage>
</organism>
<evidence type="ECO:0008006" key="2">
    <source>
        <dbReference type="Google" id="ProtNLM"/>
    </source>
</evidence>
<dbReference type="PANTHER" id="PTHR46889:SF4">
    <property type="entry name" value="TRANSPOSASE INSO FOR INSERTION SEQUENCE ELEMENT IS911B-RELATED"/>
    <property type="match status" value="1"/>
</dbReference>
<dbReference type="PANTHER" id="PTHR46889">
    <property type="entry name" value="TRANSPOSASE INSF FOR INSERTION SEQUENCE IS3B-RELATED"/>
    <property type="match status" value="1"/>
</dbReference>
<dbReference type="EMBL" id="VSSQ01037957">
    <property type="protein sequence ID" value="MPM90802.1"/>
    <property type="molecule type" value="Genomic_DNA"/>
</dbReference>
<name>A0A645DQP5_9ZZZZ</name>
<dbReference type="AlphaFoldDB" id="A0A645DQP5"/>
<dbReference type="InterPro" id="IPR050900">
    <property type="entry name" value="Transposase_IS3/IS150/IS904"/>
</dbReference>
<dbReference type="SUPFAM" id="SSF53098">
    <property type="entry name" value="Ribonuclease H-like"/>
    <property type="match status" value="1"/>
</dbReference>
<reference evidence="1" key="1">
    <citation type="submission" date="2019-08" db="EMBL/GenBank/DDBJ databases">
        <authorList>
            <person name="Kucharzyk K."/>
            <person name="Murdoch R.W."/>
            <person name="Higgins S."/>
            <person name="Loffler F."/>
        </authorList>
    </citation>
    <scope>NUCLEOTIDE SEQUENCE</scope>
</reference>
<proteinExistence type="predicted"/>
<dbReference type="InterPro" id="IPR012337">
    <property type="entry name" value="RNaseH-like_sf"/>
</dbReference>
<sequence length="194" mass="22858">MSEAGYYKYKRAQKKPYKYTDLLTTIHTLIKEDPENSNYRVKRIFEALKNYHHFKGSYSTIYRICQKNNLMIRYKRRPKGLTKADREAEKAENLIQQDFTAEKPNEKWLTDITEIPCSDAKLYLAPILDCYDGSILGFKMDTKKYHRFLPSMAGYPIAFFCQGQSHKWCFTSLTEKAYRICCSQEKKGGFCYVP</sequence>